<name>A0A565AYC5_9BRAS</name>
<reference evidence="2" key="1">
    <citation type="submission" date="2019-07" db="EMBL/GenBank/DDBJ databases">
        <authorList>
            <person name="Dittberner H."/>
        </authorList>
    </citation>
    <scope>NUCLEOTIDE SEQUENCE [LARGE SCALE GENOMIC DNA]</scope>
</reference>
<feature type="region of interest" description="Disordered" evidence="1">
    <location>
        <begin position="62"/>
        <end position="82"/>
    </location>
</feature>
<feature type="region of interest" description="Disordered" evidence="1">
    <location>
        <begin position="21"/>
        <end position="50"/>
    </location>
</feature>
<evidence type="ECO:0000313" key="3">
    <source>
        <dbReference type="Proteomes" id="UP000489600"/>
    </source>
</evidence>
<protein>
    <submittedName>
        <fullName evidence="2">Uncharacterized protein</fullName>
    </submittedName>
</protein>
<comment type="caution">
    <text evidence="2">The sequence shown here is derived from an EMBL/GenBank/DDBJ whole genome shotgun (WGS) entry which is preliminary data.</text>
</comment>
<evidence type="ECO:0000256" key="1">
    <source>
        <dbReference type="SAM" id="MobiDB-lite"/>
    </source>
</evidence>
<keyword evidence="3" id="KW-1185">Reference proteome</keyword>
<feature type="compositionally biased region" description="Polar residues" evidence="1">
    <location>
        <begin position="23"/>
        <end position="44"/>
    </location>
</feature>
<gene>
    <name evidence="2" type="ORF">ANE_LOCUS4851</name>
</gene>
<evidence type="ECO:0000313" key="2">
    <source>
        <dbReference type="EMBL" id="VVA94406.1"/>
    </source>
</evidence>
<proteinExistence type="predicted"/>
<sequence length="191" mass="21229">MSNDRSQFCSAKLAFLPSRRATESPNSLFAQTSPQSRTASPRSTSHVKRSISPKLDLIKNSISPKLTSSPATKLGLKSPCDEDLEPLPHHELTVAEPRRNLSYFTSSELRERDDLFTTIVGVNLFTTIVGVDLVTMISSPRHDLVATISSHPTRTRAVSLRYEHEHEQFHSDTNDTMVEALARGQTEVKEG</sequence>
<accession>A0A565AYC5</accession>
<dbReference type="Proteomes" id="UP000489600">
    <property type="component" value="Unassembled WGS sequence"/>
</dbReference>
<dbReference type="AlphaFoldDB" id="A0A565AYC5"/>
<feature type="compositionally biased region" description="Polar residues" evidence="1">
    <location>
        <begin position="62"/>
        <end position="71"/>
    </location>
</feature>
<dbReference type="EMBL" id="CABITT030000002">
    <property type="protein sequence ID" value="VVA94406.1"/>
    <property type="molecule type" value="Genomic_DNA"/>
</dbReference>
<organism evidence="2 3">
    <name type="scientific">Arabis nemorensis</name>
    <dbReference type="NCBI Taxonomy" id="586526"/>
    <lineage>
        <taxon>Eukaryota</taxon>
        <taxon>Viridiplantae</taxon>
        <taxon>Streptophyta</taxon>
        <taxon>Embryophyta</taxon>
        <taxon>Tracheophyta</taxon>
        <taxon>Spermatophyta</taxon>
        <taxon>Magnoliopsida</taxon>
        <taxon>eudicotyledons</taxon>
        <taxon>Gunneridae</taxon>
        <taxon>Pentapetalae</taxon>
        <taxon>rosids</taxon>
        <taxon>malvids</taxon>
        <taxon>Brassicales</taxon>
        <taxon>Brassicaceae</taxon>
        <taxon>Arabideae</taxon>
        <taxon>Arabis</taxon>
    </lineage>
</organism>